<dbReference type="AlphaFoldDB" id="A0A8K0DC34"/>
<dbReference type="FunFam" id="3.90.640.10:FF:000003">
    <property type="entry name" value="Molecular chaperone DnaK"/>
    <property type="match status" value="1"/>
</dbReference>
<keyword evidence="3 4" id="KW-0067">ATP-binding</keyword>
<reference evidence="5" key="1">
    <citation type="submission" date="2019-08" db="EMBL/GenBank/DDBJ databases">
        <title>The genome of the North American firefly Photinus pyralis.</title>
        <authorList>
            <consortium name="Photinus pyralis genome working group"/>
            <person name="Fallon T.R."/>
            <person name="Sander Lower S.E."/>
            <person name="Weng J.-K."/>
        </authorList>
    </citation>
    <scope>NUCLEOTIDE SEQUENCE</scope>
    <source>
        <strain evidence="5">TRF0915ILg1</strain>
        <tissue evidence="5">Whole body</tissue>
    </source>
</reference>
<comment type="caution">
    <text evidence="5">The sequence shown here is derived from an EMBL/GenBank/DDBJ whole genome shotgun (WGS) entry which is preliminary data.</text>
</comment>
<keyword evidence="2 4" id="KW-0547">Nucleotide-binding</keyword>
<dbReference type="Gene3D" id="3.30.420.40">
    <property type="match status" value="2"/>
</dbReference>
<dbReference type="PROSITE" id="PS01036">
    <property type="entry name" value="HSP70_3"/>
    <property type="match status" value="1"/>
</dbReference>
<dbReference type="PROSITE" id="PS00297">
    <property type="entry name" value="HSP70_1"/>
    <property type="match status" value="1"/>
</dbReference>
<dbReference type="GO" id="GO:0006950">
    <property type="term" value="P:response to stress"/>
    <property type="evidence" value="ECO:0007669"/>
    <property type="project" value="UniProtKB-ARBA"/>
</dbReference>
<dbReference type="SUPFAM" id="SSF53067">
    <property type="entry name" value="Actin-like ATPase domain"/>
    <property type="match status" value="2"/>
</dbReference>
<evidence type="ECO:0000313" key="5">
    <source>
        <dbReference type="EMBL" id="KAF2903024.1"/>
    </source>
</evidence>
<protein>
    <recommendedName>
        <fullName evidence="7">Heat shock protein 70</fullName>
    </recommendedName>
</protein>
<dbReference type="InterPro" id="IPR029047">
    <property type="entry name" value="HSP70_peptide-bd_sf"/>
</dbReference>
<dbReference type="OrthoDB" id="10357036at2759"/>
<comment type="similarity">
    <text evidence="1 4">Belongs to the heat shock protein 70 family.</text>
</comment>
<dbReference type="SUPFAM" id="SSF100934">
    <property type="entry name" value="Heat shock protein 70kD (HSP70), C-terminal subdomain"/>
    <property type="match status" value="1"/>
</dbReference>
<dbReference type="InterPro" id="IPR029048">
    <property type="entry name" value="HSP70_C_sf"/>
</dbReference>
<dbReference type="PANTHER" id="PTHR19375">
    <property type="entry name" value="HEAT SHOCK PROTEIN 70KDA"/>
    <property type="match status" value="1"/>
</dbReference>
<dbReference type="Gene3D" id="3.30.30.30">
    <property type="match status" value="1"/>
</dbReference>
<dbReference type="Proteomes" id="UP000801492">
    <property type="component" value="Unassembled WGS sequence"/>
</dbReference>
<dbReference type="SUPFAM" id="SSF100920">
    <property type="entry name" value="Heat shock protein 70kD (HSP70), peptide-binding domain"/>
    <property type="match status" value="1"/>
</dbReference>
<dbReference type="Gene3D" id="2.60.34.10">
    <property type="entry name" value="Substrate Binding Domain Of DNAk, Chain A, domain 1"/>
    <property type="match status" value="1"/>
</dbReference>
<evidence type="ECO:0000313" key="6">
    <source>
        <dbReference type="Proteomes" id="UP000801492"/>
    </source>
</evidence>
<sequence length="628" mass="70818">MSQRMDKVAIGIDLGTTHCSVAHINENGVVDIIANKDGDRTTPSYIALTKKGIIIGKIAKDQHIRPPENAVYDSKRLIGRYFNDKYLQNDIKKWTFKVKNSNDRPIIELELENRPIYYRPEEISGMLLDYMKKAAEDFIGKPVTDAIITVPAHFNYHQRAATTEAGKLAGLNVLGIINEPTAAALAYIHKNSIKNPRNILIYDLGGGTFDVSIVKIKSGSITVAASAGNTHLGGRDFDNNLIDLINDKIEKRFGKEALNSEATQRRIKAASERMKIKLSTVDTTFLDLDRLYNGEDVEMEISRSDFEEINSSLFEATINIVQHCLQDAKLKNSDIDDIVLVGGSTRIPKVQEILSKFFEGRKLSKTINPDEAVAYGAAVKTQSFLNCNKTEVITATDVTSLSLGVDIYGNIMNTIVPRNTPIPCTCTESFHLVRNKVAFWKWKIFEGERALCEDNIFLGECCLDIPLKPPGYLIDLTFNIDENGIVQVSVRYKHGLHKTLPIVYKQQNSQCVNDILRDAEANKSNDKKIIFVVNRFSDLDDQCSKLEALCDYDSKNMSNEDKTKIRNSVVAIQEWIHENLTKYDSEIVKEINKKIEEVNDSLYPIVEKYGYSVRNLSLTNFYEYITEK</sequence>
<dbReference type="PROSITE" id="PS00329">
    <property type="entry name" value="HSP70_2"/>
    <property type="match status" value="1"/>
</dbReference>
<dbReference type="GO" id="GO:0005524">
    <property type="term" value="F:ATP binding"/>
    <property type="evidence" value="ECO:0007669"/>
    <property type="project" value="UniProtKB-KW"/>
</dbReference>
<dbReference type="CDD" id="cd24028">
    <property type="entry name" value="ASKHA_NBD_HSP70_HSPA1-like"/>
    <property type="match status" value="1"/>
</dbReference>
<dbReference type="GO" id="GO:0140662">
    <property type="term" value="F:ATP-dependent protein folding chaperone"/>
    <property type="evidence" value="ECO:0007669"/>
    <property type="project" value="InterPro"/>
</dbReference>
<evidence type="ECO:0008006" key="7">
    <source>
        <dbReference type="Google" id="ProtNLM"/>
    </source>
</evidence>
<gene>
    <name evidence="5" type="ORF">ILUMI_03156</name>
</gene>
<evidence type="ECO:0000256" key="4">
    <source>
        <dbReference type="RuleBase" id="RU003322"/>
    </source>
</evidence>
<evidence type="ECO:0000256" key="1">
    <source>
        <dbReference type="ARBA" id="ARBA00007381"/>
    </source>
</evidence>
<dbReference type="FunFam" id="3.30.30.30:FF:000001">
    <property type="entry name" value="heat shock 70 kDa protein-like"/>
    <property type="match status" value="1"/>
</dbReference>
<name>A0A8K0DC34_IGNLU</name>
<evidence type="ECO:0000256" key="2">
    <source>
        <dbReference type="ARBA" id="ARBA00022741"/>
    </source>
</evidence>
<organism evidence="5 6">
    <name type="scientific">Ignelater luminosus</name>
    <name type="common">Cucubano</name>
    <name type="synonym">Pyrophorus luminosus</name>
    <dbReference type="NCBI Taxonomy" id="2038154"/>
    <lineage>
        <taxon>Eukaryota</taxon>
        <taxon>Metazoa</taxon>
        <taxon>Ecdysozoa</taxon>
        <taxon>Arthropoda</taxon>
        <taxon>Hexapoda</taxon>
        <taxon>Insecta</taxon>
        <taxon>Pterygota</taxon>
        <taxon>Neoptera</taxon>
        <taxon>Endopterygota</taxon>
        <taxon>Coleoptera</taxon>
        <taxon>Polyphaga</taxon>
        <taxon>Elateriformia</taxon>
        <taxon>Elateroidea</taxon>
        <taxon>Elateridae</taxon>
        <taxon>Agrypninae</taxon>
        <taxon>Pyrophorini</taxon>
        <taxon>Ignelater</taxon>
    </lineage>
</organism>
<proteinExistence type="inferred from homology"/>
<keyword evidence="6" id="KW-1185">Reference proteome</keyword>
<dbReference type="InterPro" id="IPR043129">
    <property type="entry name" value="ATPase_NBD"/>
</dbReference>
<dbReference type="Pfam" id="PF00012">
    <property type="entry name" value="HSP70"/>
    <property type="match status" value="1"/>
</dbReference>
<dbReference type="InterPro" id="IPR018181">
    <property type="entry name" value="Heat_shock_70_CS"/>
</dbReference>
<accession>A0A8K0DC34</accession>
<dbReference type="Gene3D" id="3.90.640.10">
    <property type="entry name" value="Actin, Chain A, domain 4"/>
    <property type="match status" value="1"/>
</dbReference>
<evidence type="ECO:0000256" key="3">
    <source>
        <dbReference type="ARBA" id="ARBA00022840"/>
    </source>
</evidence>
<dbReference type="InterPro" id="IPR013126">
    <property type="entry name" value="Hsp_70_fam"/>
</dbReference>
<dbReference type="EMBL" id="VTPC01001122">
    <property type="protein sequence ID" value="KAF2903024.1"/>
    <property type="molecule type" value="Genomic_DNA"/>
</dbReference>
<dbReference type="PRINTS" id="PR00301">
    <property type="entry name" value="HEATSHOCK70"/>
</dbReference>